<dbReference type="Gene3D" id="3.40.50.300">
    <property type="entry name" value="P-loop containing nucleotide triphosphate hydrolases"/>
    <property type="match status" value="1"/>
</dbReference>
<keyword evidence="3 5" id="KW-0067">ATP-binding</keyword>
<keyword evidence="1" id="KW-0472">Membrane</keyword>
<dbReference type="InterPro" id="IPR003593">
    <property type="entry name" value="AAA+_ATPase"/>
</dbReference>
<evidence type="ECO:0000313" key="6">
    <source>
        <dbReference type="Proteomes" id="UP001139353"/>
    </source>
</evidence>
<dbReference type="SUPFAM" id="SSF52540">
    <property type="entry name" value="P-loop containing nucleoside triphosphate hydrolases"/>
    <property type="match status" value="1"/>
</dbReference>
<protein>
    <submittedName>
        <fullName evidence="5">ATP-binding cassette domain-containing protein</fullName>
    </submittedName>
</protein>
<dbReference type="GO" id="GO:0005524">
    <property type="term" value="F:ATP binding"/>
    <property type="evidence" value="ECO:0007669"/>
    <property type="project" value="UniProtKB-KW"/>
</dbReference>
<dbReference type="EMBL" id="JAJLJH010000001">
    <property type="protein sequence ID" value="MCK9685417.1"/>
    <property type="molecule type" value="Genomic_DNA"/>
</dbReference>
<dbReference type="PROSITE" id="PS50893">
    <property type="entry name" value="ABC_TRANSPORTER_2"/>
    <property type="match status" value="1"/>
</dbReference>
<keyword evidence="1" id="KW-1003">Cell membrane</keyword>
<evidence type="ECO:0000259" key="4">
    <source>
        <dbReference type="PROSITE" id="PS50893"/>
    </source>
</evidence>
<evidence type="ECO:0000256" key="3">
    <source>
        <dbReference type="ARBA" id="ARBA00022840"/>
    </source>
</evidence>
<dbReference type="Pfam" id="PF00005">
    <property type="entry name" value="ABC_tran"/>
    <property type="match status" value="1"/>
</dbReference>
<keyword evidence="2" id="KW-0547">Nucleotide-binding</keyword>
<keyword evidence="6" id="KW-1185">Reference proteome</keyword>
<dbReference type="RefSeq" id="WP_275681420.1">
    <property type="nucleotide sequence ID" value="NZ_JAJLJH010000001.1"/>
</dbReference>
<dbReference type="PANTHER" id="PTHR43158:SF2">
    <property type="entry name" value="SKFA PEPTIDE EXPORT ATP-BINDING PROTEIN SKFE"/>
    <property type="match status" value="1"/>
</dbReference>
<accession>A0A9X1YJ96</accession>
<evidence type="ECO:0000256" key="2">
    <source>
        <dbReference type="ARBA" id="ARBA00022741"/>
    </source>
</evidence>
<dbReference type="InterPro" id="IPR027417">
    <property type="entry name" value="P-loop_NTPase"/>
</dbReference>
<dbReference type="GO" id="GO:0016887">
    <property type="term" value="F:ATP hydrolysis activity"/>
    <property type="evidence" value="ECO:0007669"/>
    <property type="project" value="InterPro"/>
</dbReference>
<dbReference type="SMART" id="SM00382">
    <property type="entry name" value="AAA"/>
    <property type="match status" value="1"/>
</dbReference>
<comment type="caution">
    <text evidence="5">The sequence shown here is derived from an EMBL/GenBank/DDBJ whole genome shotgun (WGS) entry which is preliminary data.</text>
</comment>
<proteinExistence type="predicted"/>
<gene>
    <name evidence="5" type="ORF">LPC04_06820</name>
</gene>
<name>A0A9X1YJ96_9BURK</name>
<organism evidence="5 6">
    <name type="scientific">Scleromatobacter humisilvae</name>
    <dbReference type="NCBI Taxonomy" id="2897159"/>
    <lineage>
        <taxon>Bacteria</taxon>
        <taxon>Pseudomonadati</taxon>
        <taxon>Pseudomonadota</taxon>
        <taxon>Betaproteobacteria</taxon>
        <taxon>Burkholderiales</taxon>
        <taxon>Sphaerotilaceae</taxon>
        <taxon>Scleromatobacter</taxon>
    </lineage>
</organism>
<dbReference type="InterPro" id="IPR003439">
    <property type="entry name" value="ABC_transporter-like_ATP-bd"/>
</dbReference>
<evidence type="ECO:0000256" key="1">
    <source>
        <dbReference type="ARBA" id="ARBA00022475"/>
    </source>
</evidence>
<feature type="domain" description="ABC transporter" evidence="4">
    <location>
        <begin position="1"/>
        <end position="202"/>
    </location>
</feature>
<reference evidence="5" key="1">
    <citation type="submission" date="2021-11" db="EMBL/GenBank/DDBJ databases">
        <title>BS-T2-15 a new species belonging to the Comamonadaceae family isolated from the soil of a French oak forest.</title>
        <authorList>
            <person name="Mieszkin S."/>
            <person name="Alain K."/>
        </authorList>
    </citation>
    <scope>NUCLEOTIDE SEQUENCE</scope>
    <source>
        <strain evidence="5">BS-T2-15</strain>
    </source>
</reference>
<dbReference type="PANTHER" id="PTHR43158">
    <property type="entry name" value="SKFA PEPTIDE EXPORT ATP-BINDING PROTEIN SKFE"/>
    <property type="match status" value="1"/>
</dbReference>
<dbReference type="Proteomes" id="UP001139353">
    <property type="component" value="Unassembled WGS sequence"/>
</dbReference>
<evidence type="ECO:0000313" key="5">
    <source>
        <dbReference type="EMBL" id="MCK9685417.1"/>
    </source>
</evidence>
<dbReference type="AlphaFoldDB" id="A0A9X1YJ96"/>
<sequence length="205" mass="22236">MNIDRLVFAYGQRWLFEGWSARAGAGVTWVQGANGSGKSTLLRLLAGALAPRHGSFELAGCRYAAGDSSAPLAWRQQTFWCLSDPPPTPWLTIAECLGFVSGTYPDVDAQRVREQVEALGLTKALSTPLRDASLGQQRKTLLALALALPVKLLLLDEPFNALDTASARHLADTLTARAQRGGQVILLTSHVEPHVPVRERWLLGD</sequence>